<dbReference type="Proteomes" id="UP000610760">
    <property type="component" value="Unassembled WGS sequence"/>
</dbReference>
<evidence type="ECO:0000313" key="1">
    <source>
        <dbReference type="EMBL" id="MBC8559514.1"/>
    </source>
</evidence>
<name>A0A926I706_9FIRM</name>
<dbReference type="RefSeq" id="WP_249294407.1">
    <property type="nucleotide sequence ID" value="NZ_JACRSV010000001.1"/>
</dbReference>
<reference evidence="1" key="1">
    <citation type="submission" date="2020-08" db="EMBL/GenBank/DDBJ databases">
        <title>Genome public.</title>
        <authorList>
            <person name="Liu C."/>
            <person name="Sun Q."/>
        </authorList>
    </citation>
    <scope>NUCLEOTIDE SEQUENCE</scope>
    <source>
        <strain evidence="1">NSJ-33</strain>
    </source>
</reference>
<sequence>MGAGMLAMTAAGLSPSLSEAAKLLPKAQVQHPIAENTNRYQAMQTLYQACYWKNKDILKQLSRLREES</sequence>
<dbReference type="EMBL" id="JACRSV010000001">
    <property type="protein sequence ID" value="MBC8559514.1"/>
    <property type="molecule type" value="Genomic_DNA"/>
</dbReference>
<dbReference type="InterPro" id="IPR043129">
    <property type="entry name" value="ATPase_NBD"/>
</dbReference>
<organism evidence="1 2">
    <name type="scientific">Fumia xinanensis</name>
    <dbReference type="NCBI Taxonomy" id="2763659"/>
    <lineage>
        <taxon>Bacteria</taxon>
        <taxon>Bacillati</taxon>
        <taxon>Bacillota</taxon>
        <taxon>Clostridia</taxon>
        <taxon>Eubacteriales</taxon>
        <taxon>Oscillospiraceae</taxon>
        <taxon>Fumia</taxon>
    </lineage>
</organism>
<dbReference type="Gene3D" id="3.30.420.40">
    <property type="match status" value="1"/>
</dbReference>
<gene>
    <name evidence="1" type="ORF">H8710_05440</name>
</gene>
<protein>
    <submittedName>
        <fullName evidence="1">Uncharacterized protein</fullName>
    </submittedName>
</protein>
<comment type="caution">
    <text evidence="1">The sequence shown here is derived from an EMBL/GenBank/DDBJ whole genome shotgun (WGS) entry which is preliminary data.</text>
</comment>
<proteinExistence type="predicted"/>
<accession>A0A926I706</accession>
<dbReference type="SUPFAM" id="SSF53067">
    <property type="entry name" value="Actin-like ATPase domain"/>
    <property type="match status" value="1"/>
</dbReference>
<dbReference type="AlphaFoldDB" id="A0A926I706"/>
<keyword evidence="2" id="KW-1185">Reference proteome</keyword>
<evidence type="ECO:0000313" key="2">
    <source>
        <dbReference type="Proteomes" id="UP000610760"/>
    </source>
</evidence>